<feature type="compositionally biased region" description="Polar residues" evidence="1">
    <location>
        <begin position="215"/>
        <end position="225"/>
    </location>
</feature>
<feature type="region of interest" description="Disordered" evidence="1">
    <location>
        <begin position="28"/>
        <end position="94"/>
    </location>
</feature>
<proteinExistence type="predicted"/>
<keyword evidence="2" id="KW-0012">Acyltransferase</keyword>
<dbReference type="InterPro" id="IPR051831">
    <property type="entry name" value="Bromodomain_contain_prot"/>
</dbReference>
<keyword evidence="2" id="KW-0808">Transferase</keyword>
<evidence type="ECO:0000256" key="1">
    <source>
        <dbReference type="SAM" id="MobiDB-lite"/>
    </source>
</evidence>
<feature type="region of interest" description="Disordered" evidence="1">
    <location>
        <begin position="407"/>
        <end position="428"/>
    </location>
</feature>
<dbReference type="EMBL" id="GISG01285282">
    <property type="protein sequence ID" value="MBA4680003.1"/>
    <property type="molecule type" value="Transcribed_RNA"/>
</dbReference>
<feature type="region of interest" description="Disordered" evidence="1">
    <location>
        <begin position="215"/>
        <end position="245"/>
    </location>
</feature>
<feature type="compositionally biased region" description="Low complexity" evidence="1">
    <location>
        <begin position="413"/>
        <end position="422"/>
    </location>
</feature>
<dbReference type="GO" id="GO:0061733">
    <property type="term" value="F:protein-lysine-acetyltransferase activity"/>
    <property type="evidence" value="ECO:0007669"/>
    <property type="project" value="UniProtKB-EC"/>
</dbReference>
<sequence>MEYNAPNTIYFRQARSIQELAKKEFEALRQDGGNNEPPPKPRRGRPPGSRNLKKLLESSPLDRGAGESSSDATPVTQDDDTVRSNSYNLRKGPSLYRFPRNLETSFDFTATASKSMPMKYGEKQYDSEESKRETYNPFGESGSGQDPSLSSIFGAFDKNLISVGLEFEHSYARSLAKFGRDLGPVVWRIVSKKLRSVLPPGVGFGPGWVGENKASTTQLSPLPETSVQSDSVSQDSFRSESQHYPSTSGFVNSALANKPSSHCREKLVGVSRDFNPKSDWSQLKGSNGVIGAGTSFQQIQQGPTVHTGMNGLNCPRGPGFHLQEGIAMPKALPFNPLQSQASKSHPFESSSFEACRSLGSSRMPLLPIDFHGTLRAENDNLGMHGVPYWQNVSIQERWDLPYHAEQNTGFQAPDSRSSSLPVGSPPPLDLVLQL</sequence>
<evidence type="ECO:0000313" key="2">
    <source>
        <dbReference type="EMBL" id="MBA4680003.1"/>
    </source>
</evidence>
<feature type="compositionally biased region" description="Basic and acidic residues" evidence="1">
    <location>
        <begin position="120"/>
        <end position="134"/>
    </location>
</feature>
<accession>A0A7C9F1H6</accession>
<dbReference type="PANTHER" id="PTHR22881">
    <property type="entry name" value="BROMODOMAIN CONTAINING PROTEIN"/>
    <property type="match status" value="1"/>
</dbReference>
<protein>
    <submittedName>
        <fullName evidence="2">Histone acetyltransferase</fullName>
        <ecNumber evidence="2">2.3.1.48</ecNumber>
    </submittedName>
</protein>
<reference evidence="2" key="2">
    <citation type="submission" date="2020-07" db="EMBL/GenBank/DDBJ databases">
        <authorList>
            <person name="Vera ALvarez R."/>
            <person name="Arias-Moreno D.M."/>
            <person name="Jimenez-Jacinto V."/>
            <person name="Jimenez-Bremont J.F."/>
            <person name="Swaminathan K."/>
            <person name="Moose S.P."/>
            <person name="Guerrero-Gonzalez M.L."/>
            <person name="Marino-Ramirez L."/>
            <person name="Landsman D."/>
            <person name="Rodriguez-Kessler M."/>
            <person name="Delgado-Sanchez P."/>
        </authorList>
    </citation>
    <scope>NUCLEOTIDE SEQUENCE</scope>
    <source>
        <tissue evidence="2">Cladode</tissue>
    </source>
</reference>
<dbReference type="EC" id="2.3.1.48" evidence="2"/>
<feature type="compositionally biased region" description="Polar residues" evidence="1">
    <location>
        <begin position="67"/>
        <end position="76"/>
    </location>
</feature>
<feature type="compositionally biased region" description="Low complexity" evidence="1">
    <location>
        <begin position="226"/>
        <end position="236"/>
    </location>
</feature>
<dbReference type="PANTHER" id="PTHR22881:SF11">
    <property type="entry name" value="BROMODOMAIN-CONTAINING PROTEIN DDB_G0270170-LIKE ISOFORM X1"/>
    <property type="match status" value="1"/>
</dbReference>
<dbReference type="AlphaFoldDB" id="A0A7C9F1H6"/>
<organism evidence="2">
    <name type="scientific">Opuntia streptacantha</name>
    <name type="common">Prickly pear cactus</name>
    <name type="synonym">Opuntia cardona</name>
    <dbReference type="NCBI Taxonomy" id="393608"/>
    <lineage>
        <taxon>Eukaryota</taxon>
        <taxon>Viridiplantae</taxon>
        <taxon>Streptophyta</taxon>
        <taxon>Embryophyta</taxon>
        <taxon>Tracheophyta</taxon>
        <taxon>Spermatophyta</taxon>
        <taxon>Magnoliopsida</taxon>
        <taxon>eudicotyledons</taxon>
        <taxon>Gunneridae</taxon>
        <taxon>Pentapetalae</taxon>
        <taxon>Caryophyllales</taxon>
        <taxon>Cactineae</taxon>
        <taxon>Cactaceae</taxon>
        <taxon>Opuntioideae</taxon>
        <taxon>Opuntia</taxon>
    </lineage>
</organism>
<reference evidence="2" key="1">
    <citation type="journal article" date="2013" name="J. Plant Res.">
        <title>Effect of fungi and light on seed germination of three Opuntia species from semiarid lands of central Mexico.</title>
        <authorList>
            <person name="Delgado-Sanchez P."/>
            <person name="Jimenez-Bremont J.F."/>
            <person name="Guerrero-Gonzalez Mde L."/>
            <person name="Flores J."/>
        </authorList>
    </citation>
    <scope>NUCLEOTIDE SEQUENCE</scope>
    <source>
        <tissue evidence="2">Cladode</tissue>
    </source>
</reference>
<dbReference type="EMBL" id="GISG01285284">
    <property type="protein sequence ID" value="MBA4680005.1"/>
    <property type="molecule type" value="Transcribed_RNA"/>
</dbReference>
<feature type="region of interest" description="Disordered" evidence="1">
    <location>
        <begin position="119"/>
        <end position="146"/>
    </location>
</feature>
<name>A0A7C9F1H6_OPUST</name>